<proteinExistence type="predicted"/>
<dbReference type="Proteomes" id="UP000055048">
    <property type="component" value="Unassembled WGS sequence"/>
</dbReference>
<dbReference type="EMBL" id="JYDJ01000072">
    <property type="protein sequence ID" value="KRX45652.1"/>
    <property type="molecule type" value="Genomic_DNA"/>
</dbReference>
<evidence type="ECO:0000313" key="2">
    <source>
        <dbReference type="Proteomes" id="UP000055048"/>
    </source>
</evidence>
<protein>
    <submittedName>
        <fullName evidence="1">Uncharacterized protein</fullName>
    </submittedName>
</protein>
<keyword evidence="2" id="KW-1185">Reference proteome</keyword>
<gene>
    <name evidence="1" type="ORF">T05_5883</name>
</gene>
<reference evidence="1 2" key="1">
    <citation type="submission" date="2015-01" db="EMBL/GenBank/DDBJ databases">
        <title>Evolution of Trichinella species and genotypes.</title>
        <authorList>
            <person name="Korhonen P.K."/>
            <person name="Edoardo P."/>
            <person name="Giuseppe L.R."/>
            <person name="Gasser R.B."/>
        </authorList>
    </citation>
    <scope>NUCLEOTIDE SEQUENCE [LARGE SCALE GENOMIC DNA]</scope>
    <source>
        <strain evidence="1">ISS417</strain>
    </source>
</reference>
<evidence type="ECO:0000313" key="1">
    <source>
        <dbReference type="EMBL" id="KRX45652.1"/>
    </source>
</evidence>
<dbReference type="AlphaFoldDB" id="A0A0V0U302"/>
<accession>A0A0V0U302</accession>
<sequence>MHACLLNSVEFSSSHITTSHLQVTESVTHILMVQCFELLSITFRESNAIWHCRVECQHCLHWTFKL</sequence>
<comment type="caution">
    <text evidence="1">The sequence shown here is derived from an EMBL/GenBank/DDBJ whole genome shotgun (WGS) entry which is preliminary data.</text>
</comment>
<organism evidence="1 2">
    <name type="scientific">Trichinella murrelli</name>
    <dbReference type="NCBI Taxonomy" id="144512"/>
    <lineage>
        <taxon>Eukaryota</taxon>
        <taxon>Metazoa</taxon>
        <taxon>Ecdysozoa</taxon>
        <taxon>Nematoda</taxon>
        <taxon>Enoplea</taxon>
        <taxon>Dorylaimia</taxon>
        <taxon>Trichinellida</taxon>
        <taxon>Trichinellidae</taxon>
        <taxon>Trichinella</taxon>
    </lineage>
</organism>
<name>A0A0V0U302_9BILA</name>